<feature type="compositionally biased region" description="Basic and acidic residues" evidence="2">
    <location>
        <begin position="471"/>
        <end position="489"/>
    </location>
</feature>
<feature type="compositionally biased region" description="Polar residues" evidence="2">
    <location>
        <begin position="493"/>
        <end position="508"/>
    </location>
</feature>
<evidence type="ECO:0000313" key="4">
    <source>
        <dbReference type="EMBL" id="KAF2882658.1"/>
    </source>
</evidence>
<feature type="compositionally biased region" description="Basic and acidic residues" evidence="2">
    <location>
        <begin position="589"/>
        <end position="601"/>
    </location>
</feature>
<feature type="compositionally biased region" description="Acidic residues" evidence="2">
    <location>
        <begin position="719"/>
        <end position="745"/>
    </location>
</feature>
<evidence type="ECO:0000313" key="5">
    <source>
        <dbReference type="Proteomes" id="UP000801492"/>
    </source>
</evidence>
<feature type="domain" description="C2H2-type" evidence="3">
    <location>
        <begin position="397"/>
        <end position="424"/>
    </location>
</feature>
<feature type="compositionally biased region" description="Polar residues" evidence="2">
    <location>
        <begin position="167"/>
        <end position="184"/>
    </location>
</feature>
<feature type="compositionally biased region" description="Polar residues" evidence="2">
    <location>
        <begin position="251"/>
        <end position="266"/>
    </location>
</feature>
<reference evidence="4" key="1">
    <citation type="submission" date="2019-08" db="EMBL/GenBank/DDBJ databases">
        <title>The genome of the North American firefly Photinus pyralis.</title>
        <authorList>
            <consortium name="Photinus pyralis genome working group"/>
            <person name="Fallon T.R."/>
            <person name="Sander Lower S.E."/>
            <person name="Weng J.-K."/>
        </authorList>
    </citation>
    <scope>NUCLEOTIDE SEQUENCE</scope>
    <source>
        <strain evidence="4">TRF0915ILg1</strain>
        <tissue evidence="4">Whole body</tissue>
    </source>
</reference>
<feature type="compositionally biased region" description="Basic residues" evidence="2">
    <location>
        <begin position="268"/>
        <end position="282"/>
    </location>
</feature>
<protein>
    <recommendedName>
        <fullName evidence="3">C2H2-type domain-containing protein</fullName>
    </recommendedName>
</protein>
<dbReference type="InterPro" id="IPR012934">
    <property type="entry name" value="Znf_AD"/>
</dbReference>
<proteinExistence type="predicted"/>
<dbReference type="Proteomes" id="UP000801492">
    <property type="component" value="Unassembled WGS sequence"/>
</dbReference>
<comment type="caution">
    <text evidence="4">The sequence shown here is derived from an EMBL/GenBank/DDBJ whole genome shotgun (WGS) entry which is preliminary data.</text>
</comment>
<feature type="region of interest" description="Disordered" evidence="2">
    <location>
        <begin position="163"/>
        <end position="198"/>
    </location>
</feature>
<accession>A0A8K0G1T8</accession>
<dbReference type="PROSITE" id="PS50157">
    <property type="entry name" value="ZINC_FINGER_C2H2_2"/>
    <property type="match status" value="1"/>
</dbReference>
<feature type="compositionally biased region" description="Acidic residues" evidence="2">
    <location>
        <begin position="667"/>
        <end position="690"/>
    </location>
</feature>
<dbReference type="PROSITE" id="PS00028">
    <property type="entry name" value="ZINC_FINGER_C2H2_1"/>
    <property type="match status" value="1"/>
</dbReference>
<keyword evidence="5" id="KW-1185">Reference proteome</keyword>
<dbReference type="GO" id="GO:0005634">
    <property type="term" value="C:nucleus"/>
    <property type="evidence" value="ECO:0007669"/>
    <property type="project" value="InterPro"/>
</dbReference>
<dbReference type="GO" id="GO:0008270">
    <property type="term" value="F:zinc ion binding"/>
    <property type="evidence" value="ECO:0007669"/>
    <property type="project" value="UniProtKB-KW"/>
</dbReference>
<organism evidence="4 5">
    <name type="scientific">Ignelater luminosus</name>
    <name type="common">Cucubano</name>
    <name type="synonym">Pyrophorus luminosus</name>
    <dbReference type="NCBI Taxonomy" id="2038154"/>
    <lineage>
        <taxon>Eukaryota</taxon>
        <taxon>Metazoa</taxon>
        <taxon>Ecdysozoa</taxon>
        <taxon>Arthropoda</taxon>
        <taxon>Hexapoda</taxon>
        <taxon>Insecta</taxon>
        <taxon>Pterygota</taxon>
        <taxon>Neoptera</taxon>
        <taxon>Endopterygota</taxon>
        <taxon>Coleoptera</taxon>
        <taxon>Polyphaga</taxon>
        <taxon>Elateriformia</taxon>
        <taxon>Elateroidea</taxon>
        <taxon>Elateridae</taxon>
        <taxon>Agrypninae</taxon>
        <taxon>Pyrophorini</taxon>
        <taxon>Ignelater</taxon>
    </lineage>
</organism>
<sequence>MQLVPNSNCVLCDQNTAVLAHIDTYIQFVCDTFFKTNEHERNEFQNLASHKSICVLCAYKIALAFKFKSTYENKHKEHKKSRTSRTECSLCGLKSNEVVESDKNPNDFKVKIDSFVSCSPHPNPYKQWSVCFDCLFGLSVWFELRCNILKKLDNNLQVASTKKKAAQSVSSEKASSTINGTTRQRAGKSPVKMLPPRQSRRSFNIDVTFLKKNLKHLKSVEQVSRKLNYDDSVEDDKKMYKNIPYVLVVTDNKQQQKSPSRSSNSIKPKAKPKPKPKSKATKTKQSNNNSLNDSENSINERRSSRLNKPVEVIELSDTESEGKDRKENKKPIRVKPARTKSANTKTQKKNNVKSKPSKQAKKKQKSKLSLQRKSPFKIRLSSKFILPPETVEQRQTYTCSVCDKRFNVNCTYKVHKLWHEKPETIVVNVTRQDFSDNVKKQESDLNKPLKKKFRIISDININNSICNDSRVNGKQEESDVDVSTKHTDDAINNADSSENNEETMTVSSNKERGESQREDNVRLEVVEQTETPEMEEREVEKRQTEESSLEDKNSAVAENEHDANEKEAMEEESSQEVNAVHGKKINKTNNEENNEKEKINDKEEEVDNDSQKEVNGEEQEERNDSEEMGENKGENSQTGEVHEEKNNEEIEDNCANEITDNGKDVGNDSEEENNEQETEDNDDEGNESDNDYSGNKRDSIDDKVEIIEKQLAVIHGENNEQDEHENDDESNVQDEHENDETENDEPLSLKRKRVNNSDVSDTEENADNNEKVSPKTKRVRFATDFDMPNDEPLDLNISNNYSEEKTESLGRSWCSV</sequence>
<feature type="compositionally biased region" description="Acidic residues" evidence="2">
    <location>
        <begin position="616"/>
        <end position="628"/>
    </location>
</feature>
<evidence type="ECO:0000259" key="3">
    <source>
        <dbReference type="PROSITE" id="PS50157"/>
    </source>
</evidence>
<feature type="region of interest" description="Disordered" evidence="2">
    <location>
        <begin position="466"/>
        <end position="816"/>
    </location>
</feature>
<keyword evidence="1" id="KW-0862">Zinc</keyword>
<dbReference type="SMART" id="SM00868">
    <property type="entry name" value="zf-AD"/>
    <property type="match status" value="2"/>
</dbReference>
<feature type="compositionally biased region" description="Basic residues" evidence="2">
    <location>
        <begin position="346"/>
        <end position="366"/>
    </location>
</feature>
<feature type="region of interest" description="Disordered" evidence="2">
    <location>
        <begin position="249"/>
        <end position="373"/>
    </location>
</feature>
<feature type="compositionally biased region" description="Low complexity" evidence="2">
    <location>
        <begin position="283"/>
        <end position="297"/>
    </location>
</feature>
<gene>
    <name evidence="4" type="ORF">ILUMI_23522</name>
</gene>
<name>A0A8K0G1T8_IGNLU</name>
<feature type="compositionally biased region" description="Basic and acidic residues" evidence="2">
    <location>
        <begin position="538"/>
        <end position="567"/>
    </location>
</feature>
<feature type="compositionally biased region" description="Basic and acidic residues" evidence="2">
    <location>
        <begin position="694"/>
        <end position="708"/>
    </location>
</feature>
<keyword evidence="1" id="KW-0863">Zinc-finger</keyword>
<dbReference type="InterPro" id="IPR013087">
    <property type="entry name" value="Znf_C2H2_type"/>
</dbReference>
<dbReference type="EMBL" id="VTPC01090598">
    <property type="protein sequence ID" value="KAF2882658.1"/>
    <property type="molecule type" value="Genomic_DNA"/>
</dbReference>
<evidence type="ECO:0000256" key="1">
    <source>
        <dbReference type="PROSITE-ProRule" id="PRU00042"/>
    </source>
</evidence>
<feature type="compositionally biased region" description="Basic and acidic residues" evidence="2">
    <location>
        <begin position="509"/>
        <end position="525"/>
    </location>
</feature>
<keyword evidence="1" id="KW-0479">Metal-binding</keyword>
<evidence type="ECO:0000256" key="2">
    <source>
        <dbReference type="SAM" id="MobiDB-lite"/>
    </source>
</evidence>
<dbReference type="AlphaFoldDB" id="A0A8K0G1T8"/>
<dbReference type="OrthoDB" id="10496095at2759"/>
<feature type="compositionally biased region" description="Basic and acidic residues" evidence="2">
    <location>
        <begin position="320"/>
        <end position="330"/>
    </location>
</feature>